<accession>A0ABW7HEN2</accession>
<evidence type="ECO:0000313" key="2">
    <source>
        <dbReference type="Proteomes" id="UP001606134"/>
    </source>
</evidence>
<proteinExistence type="predicted"/>
<comment type="caution">
    <text evidence="1">The sequence shown here is derived from an EMBL/GenBank/DDBJ whole genome shotgun (WGS) entry which is preliminary data.</text>
</comment>
<organism evidence="1 2">
    <name type="scientific">Pelomonas candidula</name>
    <dbReference type="NCBI Taxonomy" id="3299025"/>
    <lineage>
        <taxon>Bacteria</taxon>
        <taxon>Pseudomonadati</taxon>
        <taxon>Pseudomonadota</taxon>
        <taxon>Betaproteobacteria</taxon>
        <taxon>Burkholderiales</taxon>
        <taxon>Sphaerotilaceae</taxon>
        <taxon>Roseateles</taxon>
    </lineage>
</organism>
<gene>
    <name evidence="1" type="ORF">ACG04R_16440</name>
</gene>
<dbReference type="EMBL" id="JBIGIC010000008">
    <property type="protein sequence ID" value="MFG6488277.1"/>
    <property type="molecule type" value="Genomic_DNA"/>
</dbReference>
<dbReference type="Proteomes" id="UP001606134">
    <property type="component" value="Unassembled WGS sequence"/>
</dbReference>
<evidence type="ECO:0000313" key="1">
    <source>
        <dbReference type="EMBL" id="MFG6488277.1"/>
    </source>
</evidence>
<keyword evidence="2" id="KW-1185">Reference proteome</keyword>
<name>A0ABW7HEN2_9BURK</name>
<reference evidence="1 2" key="1">
    <citation type="submission" date="2024-08" db="EMBL/GenBank/DDBJ databases">
        <authorList>
            <person name="Lu H."/>
        </authorList>
    </citation>
    <scope>NUCLEOTIDE SEQUENCE [LARGE SCALE GENOMIC DNA]</scope>
    <source>
        <strain evidence="1 2">BYS78W</strain>
    </source>
</reference>
<protein>
    <submittedName>
        <fullName evidence="1">Uncharacterized protein</fullName>
    </submittedName>
</protein>
<sequence>MKERTRNLLSLFKSKIFLRPKEAVEVAESGRPTYSAEDLECLMAPGRAIVISSFSLLASLDALLATDESVIGRKVKGDDVELIWCRELNTLVRDAAVQASVTWGVPSTPKSVETCPVLHLVLQCINQTGIVDSNGSLPSATTCDGKYEAAVSVLVDALKAVEPDRIFVVDLMGGWDPELLASIKAQAQSQKDIGSGASDEDFRIDLSDIQCGQRFMFGGIHDDLLVHSLHASLDALFSFDETVIGREIRGADVELGWCCQLNSLVRDAAVQAEVNWAFSSTPQSIETCPVVNRVRQCINEAGIVDSNGSLPSATAGDGKYEAAVSALADAFRAVRHQGTGKSYSVLF</sequence>
<dbReference type="RefSeq" id="WP_394412853.1">
    <property type="nucleotide sequence ID" value="NZ_JBIGIC010000008.1"/>
</dbReference>